<evidence type="ECO:0000256" key="4">
    <source>
        <dbReference type="ARBA" id="ARBA00022989"/>
    </source>
</evidence>
<organism evidence="8 9">
    <name type="scientific">Anopheles arabiensis</name>
    <name type="common">Mosquito</name>
    <dbReference type="NCBI Taxonomy" id="7173"/>
    <lineage>
        <taxon>Eukaryota</taxon>
        <taxon>Metazoa</taxon>
        <taxon>Ecdysozoa</taxon>
        <taxon>Arthropoda</taxon>
        <taxon>Hexapoda</taxon>
        <taxon>Insecta</taxon>
        <taxon>Pterygota</taxon>
        <taxon>Neoptera</taxon>
        <taxon>Endopterygota</taxon>
        <taxon>Diptera</taxon>
        <taxon>Nematocera</taxon>
        <taxon>Culicoidea</taxon>
        <taxon>Culicidae</taxon>
        <taxon>Anophelinae</taxon>
        <taxon>Anopheles</taxon>
    </lineage>
</organism>
<evidence type="ECO:0000313" key="9">
    <source>
        <dbReference type="Proteomes" id="UP000075840"/>
    </source>
</evidence>
<dbReference type="GO" id="GO:0005886">
    <property type="term" value="C:plasma membrane"/>
    <property type="evidence" value="ECO:0007669"/>
    <property type="project" value="UniProtKB-SubCell"/>
</dbReference>
<dbReference type="GO" id="GO:0007165">
    <property type="term" value="P:signal transduction"/>
    <property type="evidence" value="ECO:0007669"/>
    <property type="project" value="UniProtKB-KW"/>
</dbReference>
<sequence>MSLFGEDALVAYETFSVLLKYLGVNPPISCDRKRTRLPYRCVNILSIVLSTLFYGYLLFSISLDSGVLKAGIKSLIVTRMHDLYFVLRYITVIVVQVHVLNNGGEINRLLRALNSISNAVTLLANRKGVSSKLRFFGTVRFAKGLRVFSLSYPFVCLAITFTILKWLNWNQLIGHVFQFVRLLYFTTYVHLWLQATLAAMLVLSRYEALKDLFGVYETVQPFMFLLGCVGLAPFGYRLGMKPVNRYLEFCYVLVYGGMYTYALYSFLFVANVTDFHLSLIIGTIECINLSCQYLTMVFAIVFAWIVKHRISFILQTLHECDVQLSKFSSPIDHRKLHLKVSMLAVGIVTSYMLLLAIHLPLILELVPHIEPSLKEILPSAMFGLCFLLQICQFLLFLLVLHDRYCAINQAFSEMLTSNEDALKAFECFTLVVKCLGLYPPVTCSRKRTLLGYKLCNLLAIAFSATFYGFLLLFHSLDLETIKLGSGSLITSRMHDVYFVSRYLTVLAVLLHSYINQNSVDQLFGSLNEVSSALVTLNTNHASEGSIGYFGTQRFARHLRWLMLVYPLMFVSMTGFVERWLPRFGVQVHAFNLVRFLYFYSYVHLWAQAILTLFLVLSRYIALNNLFSSIEAFQPFLLLLKCLGLTPFFSNASNRRLLSVLNVIILLLIGTLYINGPCRQIRKDMLRFQSSPLAVNSRIFTYLMGTLVYHLTMLINFLHRHRLRELFQAFVNIDRELQQVGVRINYRMHRFLITAGMVCFLSGIFVTSALVYAYKITVLNNQPNFDGRWYYNMFSFVYYNAAFPTITSYFAIVLWFLLVRFQRLAMAIRLASSTTTLPLIIKPKIHYRCIEQRACRMYFPTSPSAVGNPSEFAICSEKEQINVLKQIKILHDKLNDVVELVNYCFSVQITFCVGLCFVIGVVCSFGLFRAFIYRNELFYMGVLNFIWYMYYLFFVLFFIAVGSKITREGKRIGILVHKAINCSSSSAVINELNLFSQQLLHRSPVITCGLFVYDWTLWYTMIGATATYLIILIQFDVSFPNLVNVNATAVYRGST</sequence>
<dbReference type="EnsemblMetazoa" id="AARA001597-RA">
    <property type="protein sequence ID" value="AARA001597-PA"/>
    <property type="gene ID" value="AARA001597"/>
</dbReference>
<keyword evidence="2" id="KW-1003">Cell membrane</keyword>
<dbReference type="EMBL" id="APCN01000814">
    <property type="status" value="NOT_ANNOTATED_CDS"/>
    <property type="molecule type" value="Genomic_DNA"/>
</dbReference>
<evidence type="ECO:0000256" key="7">
    <source>
        <dbReference type="ARBA" id="ARBA00023224"/>
    </source>
</evidence>
<reference evidence="8" key="1">
    <citation type="submission" date="2022-08" db="UniProtKB">
        <authorList>
            <consortium name="EnsemblMetazoa"/>
        </authorList>
    </citation>
    <scope>IDENTIFICATION</scope>
    <source>
        <strain evidence="8">Dongola</strain>
    </source>
</reference>
<dbReference type="PANTHER" id="PTHR21143:SF104">
    <property type="entry name" value="GUSTATORY RECEPTOR 8A-RELATED"/>
    <property type="match status" value="1"/>
</dbReference>
<dbReference type="Proteomes" id="UP000075840">
    <property type="component" value="Unassembled WGS sequence"/>
</dbReference>
<dbReference type="PANTHER" id="PTHR21143">
    <property type="entry name" value="INVERTEBRATE GUSTATORY RECEPTOR"/>
    <property type="match status" value="1"/>
</dbReference>
<evidence type="ECO:0000256" key="3">
    <source>
        <dbReference type="ARBA" id="ARBA00022692"/>
    </source>
</evidence>
<evidence type="ECO:0000256" key="1">
    <source>
        <dbReference type="ARBA" id="ARBA00004651"/>
    </source>
</evidence>
<dbReference type="VEuPathDB" id="VectorBase:AARA21_011312"/>
<dbReference type="VEuPathDB" id="VectorBase:AARA21_010729"/>
<keyword evidence="7" id="KW-0807">Transducer</keyword>
<dbReference type="GO" id="GO:0030425">
    <property type="term" value="C:dendrite"/>
    <property type="evidence" value="ECO:0007669"/>
    <property type="project" value="TreeGrafter"/>
</dbReference>
<evidence type="ECO:0000256" key="5">
    <source>
        <dbReference type="ARBA" id="ARBA00023136"/>
    </source>
</evidence>
<keyword evidence="9" id="KW-1185">Reference proteome</keyword>
<dbReference type="GO" id="GO:0007635">
    <property type="term" value="P:chemosensory behavior"/>
    <property type="evidence" value="ECO:0007669"/>
    <property type="project" value="TreeGrafter"/>
</dbReference>
<dbReference type="GO" id="GO:0008049">
    <property type="term" value="P:male courtship behavior"/>
    <property type="evidence" value="ECO:0007669"/>
    <property type="project" value="TreeGrafter"/>
</dbReference>
<evidence type="ECO:0000256" key="2">
    <source>
        <dbReference type="ARBA" id="ARBA00022475"/>
    </source>
</evidence>
<dbReference type="GO" id="GO:0030424">
    <property type="term" value="C:axon"/>
    <property type="evidence" value="ECO:0007669"/>
    <property type="project" value="TreeGrafter"/>
</dbReference>
<evidence type="ECO:0000256" key="6">
    <source>
        <dbReference type="ARBA" id="ARBA00023170"/>
    </source>
</evidence>
<evidence type="ECO:0000313" key="8">
    <source>
        <dbReference type="EnsemblMetazoa" id="AARA001597-PA"/>
    </source>
</evidence>
<proteinExistence type="predicted"/>
<dbReference type="GO" id="GO:0050909">
    <property type="term" value="P:sensory perception of taste"/>
    <property type="evidence" value="ECO:0007669"/>
    <property type="project" value="InterPro"/>
</dbReference>
<protein>
    <submittedName>
        <fullName evidence="8">Uncharacterized protein</fullName>
    </submittedName>
</protein>
<name>A0A182HK22_ANOAR</name>
<keyword evidence="4" id="KW-1133">Transmembrane helix</keyword>
<dbReference type="Pfam" id="PF08395">
    <property type="entry name" value="7tm_7"/>
    <property type="match status" value="1"/>
</dbReference>
<dbReference type="GO" id="GO:0043025">
    <property type="term" value="C:neuronal cell body"/>
    <property type="evidence" value="ECO:0007669"/>
    <property type="project" value="TreeGrafter"/>
</dbReference>
<accession>A0A182HK22</accession>
<keyword evidence="6" id="KW-0675">Receptor</keyword>
<keyword evidence="3" id="KW-0812">Transmembrane</keyword>
<comment type="subcellular location">
    <subcellularLocation>
        <location evidence="1">Cell membrane</location>
        <topology evidence="1">Multi-pass membrane protein</topology>
    </subcellularLocation>
</comment>
<dbReference type="VEuPathDB" id="VectorBase:AARA001597"/>
<dbReference type="AlphaFoldDB" id="A0A182HK22"/>
<dbReference type="InterPro" id="IPR013604">
    <property type="entry name" value="7TM_chemorcpt"/>
</dbReference>
<keyword evidence="5" id="KW-0472">Membrane</keyword>